<reference evidence="2 3" key="1">
    <citation type="submission" date="2020-08" db="EMBL/GenBank/DDBJ databases">
        <authorList>
            <person name="Hejnol A."/>
        </authorList>
    </citation>
    <scope>NUCLEOTIDE SEQUENCE [LARGE SCALE GENOMIC DNA]</scope>
</reference>
<name>A0A7I8WDZ4_9ANNE</name>
<gene>
    <name evidence="2" type="ORF">DGYR_LOCUS13590</name>
</gene>
<evidence type="ECO:0000256" key="1">
    <source>
        <dbReference type="SAM" id="SignalP"/>
    </source>
</evidence>
<sequence length="451" mass="49907">MKAFTIHNFALLFLSFVITVHSDSFSLKVESPAQILEDTNTYYINFRQITGTPTCSYTLTKPDGTILLQSSKSVNSGLVFASVQGSLFSGTTENYVLTYTYTCTSGGTTLEFEVRGYVYSLEQYGSGNLPIGYGIEIEMSTEQTSPFRVKIKGNTGVGSCSITRPDTSIATVDNIGPVTLGQGSLTIAVTKTGSQESFFIAASCKASGKTFQNEIPVYFSPNAPSPWASATGDPHFAQNVVDKSTMSTKQICYDVTGKMGDYIYIAGFSHSRIKIFGQLKDDYYMHKIVIQSPSANITVSLKDIHLGQKDTIQWNANSKQMTLQTNQLKCEIANGKKIIFTELKSLNAIAVEKSKHFLGEMHLDVGFRLMPKDYNEMSGLIGDIGQKKFKFFRAVQIGEDSLNSEMVSIQVDNKFLRGSVVQRNKKSCWLLDVNDILKPLKTTDYLFKRID</sequence>
<accession>A0A7I8WDZ4</accession>
<protein>
    <submittedName>
        <fullName evidence="2">DgyrCDS14490</fullName>
    </submittedName>
</protein>
<organism evidence="2 3">
    <name type="scientific">Dimorphilus gyrociliatus</name>
    <dbReference type="NCBI Taxonomy" id="2664684"/>
    <lineage>
        <taxon>Eukaryota</taxon>
        <taxon>Metazoa</taxon>
        <taxon>Spiralia</taxon>
        <taxon>Lophotrochozoa</taxon>
        <taxon>Annelida</taxon>
        <taxon>Polychaeta</taxon>
        <taxon>Polychaeta incertae sedis</taxon>
        <taxon>Dinophilidae</taxon>
        <taxon>Dimorphilus</taxon>
    </lineage>
</organism>
<keyword evidence="1" id="KW-0732">Signal</keyword>
<keyword evidence="3" id="KW-1185">Reference proteome</keyword>
<comment type="caution">
    <text evidence="2">The sequence shown here is derived from an EMBL/GenBank/DDBJ whole genome shotgun (WGS) entry which is preliminary data.</text>
</comment>
<evidence type="ECO:0000313" key="3">
    <source>
        <dbReference type="Proteomes" id="UP000549394"/>
    </source>
</evidence>
<feature type="signal peptide" evidence="1">
    <location>
        <begin position="1"/>
        <end position="22"/>
    </location>
</feature>
<feature type="chain" id="PRO_5029533727" evidence="1">
    <location>
        <begin position="23"/>
        <end position="451"/>
    </location>
</feature>
<dbReference type="EMBL" id="CAJFCJ010000043">
    <property type="protein sequence ID" value="CAD5126342.1"/>
    <property type="molecule type" value="Genomic_DNA"/>
</dbReference>
<dbReference type="AlphaFoldDB" id="A0A7I8WDZ4"/>
<evidence type="ECO:0000313" key="2">
    <source>
        <dbReference type="EMBL" id="CAD5126342.1"/>
    </source>
</evidence>
<dbReference type="Proteomes" id="UP000549394">
    <property type="component" value="Unassembled WGS sequence"/>
</dbReference>
<proteinExistence type="predicted"/>